<dbReference type="NCBIfam" id="NF041504">
    <property type="entry name" value="AccA_sub"/>
    <property type="match status" value="1"/>
</dbReference>
<dbReference type="RefSeq" id="WP_268041597.1">
    <property type="nucleotide sequence ID" value="NZ_JAPQER010000006.1"/>
</dbReference>
<comment type="catalytic activity">
    <reaction evidence="9 10">
        <text>N(6)-carboxybiotinyl-L-lysyl-[protein] + acetyl-CoA = N(6)-biotinyl-L-lysyl-[protein] + malonyl-CoA</text>
        <dbReference type="Rhea" id="RHEA:54728"/>
        <dbReference type="Rhea" id="RHEA-COMP:10505"/>
        <dbReference type="Rhea" id="RHEA-COMP:10506"/>
        <dbReference type="ChEBI" id="CHEBI:57288"/>
        <dbReference type="ChEBI" id="CHEBI:57384"/>
        <dbReference type="ChEBI" id="CHEBI:83144"/>
        <dbReference type="ChEBI" id="CHEBI:83145"/>
        <dbReference type="EC" id="2.1.3.15"/>
    </reaction>
</comment>
<dbReference type="PRINTS" id="PR01069">
    <property type="entry name" value="ACCCTRFRASEA"/>
</dbReference>
<comment type="subunit">
    <text evidence="10">Acetyl-CoA carboxylase is a heterohexamer composed of biotin carboxyl carrier protein (AccB), biotin carboxylase (AccC) and two subunits each of ACCase subunit alpha (AccA) and ACCase subunit beta (AccD).</text>
</comment>
<evidence type="ECO:0000256" key="1">
    <source>
        <dbReference type="ARBA" id="ARBA00004956"/>
    </source>
</evidence>
<organism evidence="13 14">
    <name type="scientific">Clostridium aestuarii</name>
    <dbReference type="NCBI Taxonomy" id="338193"/>
    <lineage>
        <taxon>Bacteria</taxon>
        <taxon>Bacillati</taxon>
        <taxon>Bacillota</taxon>
        <taxon>Clostridia</taxon>
        <taxon>Eubacteriales</taxon>
        <taxon>Clostridiaceae</taxon>
        <taxon>Clostridium</taxon>
    </lineage>
</organism>
<keyword evidence="4 10" id="KW-0547">Nucleotide-binding</keyword>
<evidence type="ECO:0000256" key="2">
    <source>
        <dbReference type="ARBA" id="ARBA00022516"/>
    </source>
</evidence>
<protein>
    <recommendedName>
        <fullName evidence="10">Acetyl-coenzyme A carboxylase carboxyl transferase subunit alpha</fullName>
        <shortName evidence="10">ACCase subunit alpha</shortName>
        <shortName evidence="10">Acetyl-CoA carboxylase carboxyltransferase subunit alpha</shortName>
        <ecNumber evidence="10">2.1.3.15</ecNumber>
    </recommendedName>
</protein>
<feature type="coiled-coil region" evidence="11">
    <location>
        <begin position="1"/>
        <end position="46"/>
    </location>
</feature>
<keyword evidence="3 10" id="KW-0808">Transferase</keyword>
<reference evidence="13" key="1">
    <citation type="submission" date="2022-12" db="EMBL/GenBank/DDBJ databases">
        <authorList>
            <person name="Wang J."/>
        </authorList>
    </citation>
    <scope>NUCLEOTIDE SEQUENCE</scope>
    <source>
        <strain evidence="13">HY-45-18</strain>
    </source>
</reference>
<keyword evidence="11" id="KW-0175">Coiled coil</keyword>
<dbReference type="SUPFAM" id="SSF52096">
    <property type="entry name" value="ClpP/crotonase"/>
    <property type="match status" value="1"/>
</dbReference>
<evidence type="ECO:0000256" key="7">
    <source>
        <dbReference type="ARBA" id="ARBA00023098"/>
    </source>
</evidence>
<evidence type="ECO:0000256" key="11">
    <source>
        <dbReference type="SAM" id="Coils"/>
    </source>
</evidence>
<dbReference type="NCBIfam" id="NF004344">
    <property type="entry name" value="PRK05724.1"/>
    <property type="match status" value="1"/>
</dbReference>
<dbReference type="Gene3D" id="3.90.226.10">
    <property type="entry name" value="2-enoyl-CoA Hydratase, Chain A, domain 1"/>
    <property type="match status" value="1"/>
</dbReference>
<accession>A0ABT4D225</accession>
<evidence type="ECO:0000256" key="4">
    <source>
        <dbReference type="ARBA" id="ARBA00022741"/>
    </source>
</evidence>
<evidence type="ECO:0000256" key="8">
    <source>
        <dbReference type="ARBA" id="ARBA00023160"/>
    </source>
</evidence>
<dbReference type="InterPro" id="IPR001095">
    <property type="entry name" value="Acetyl_CoA_COase_a_su"/>
</dbReference>
<evidence type="ECO:0000256" key="5">
    <source>
        <dbReference type="ARBA" id="ARBA00022832"/>
    </source>
</evidence>
<evidence type="ECO:0000313" key="13">
    <source>
        <dbReference type="EMBL" id="MCY6485274.1"/>
    </source>
</evidence>
<name>A0ABT4D225_9CLOT</name>
<keyword evidence="6 10" id="KW-0067">ATP-binding</keyword>
<comment type="subcellular location">
    <subcellularLocation>
        <location evidence="10">Cytoplasm</location>
    </subcellularLocation>
</comment>
<evidence type="ECO:0000259" key="12">
    <source>
        <dbReference type="PROSITE" id="PS50989"/>
    </source>
</evidence>
<keyword evidence="10" id="KW-0963">Cytoplasm</keyword>
<evidence type="ECO:0000256" key="3">
    <source>
        <dbReference type="ARBA" id="ARBA00022679"/>
    </source>
</evidence>
<dbReference type="InterPro" id="IPR011763">
    <property type="entry name" value="COA_CT_C"/>
</dbReference>
<evidence type="ECO:0000313" key="14">
    <source>
        <dbReference type="Proteomes" id="UP001078443"/>
    </source>
</evidence>
<dbReference type="PROSITE" id="PS50989">
    <property type="entry name" value="COA_CT_CTER"/>
    <property type="match status" value="1"/>
</dbReference>
<comment type="pathway">
    <text evidence="1 10">Lipid metabolism; malonyl-CoA biosynthesis; malonyl-CoA from acetyl-CoA: step 1/1.</text>
</comment>
<dbReference type="PANTHER" id="PTHR42853">
    <property type="entry name" value="ACETYL-COENZYME A CARBOXYLASE CARBOXYL TRANSFERASE SUBUNIT ALPHA"/>
    <property type="match status" value="1"/>
</dbReference>
<keyword evidence="7 10" id="KW-0443">Lipid metabolism</keyword>
<comment type="caution">
    <text evidence="13">The sequence shown here is derived from an EMBL/GenBank/DDBJ whole genome shotgun (WGS) entry which is preliminary data.</text>
</comment>
<evidence type="ECO:0000256" key="9">
    <source>
        <dbReference type="ARBA" id="ARBA00049152"/>
    </source>
</evidence>
<evidence type="ECO:0000256" key="6">
    <source>
        <dbReference type="ARBA" id="ARBA00022840"/>
    </source>
</evidence>
<dbReference type="EC" id="2.1.3.15" evidence="10"/>
<dbReference type="EMBL" id="JAPQER010000006">
    <property type="protein sequence ID" value="MCY6485274.1"/>
    <property type="molecule type" value="Genomic_DNA"/>
</dbReference>
<dbReference type="Pfam" id="PF03255">
    <property type="entry name" value="ACCA"/>
    <property type="match status" value="1"/>
</dbReference>
<dbReference type="PANTHER" id="PTHR42853:SF3">
    <property type="entry name" value="ACETYL-COENZYME A CARBOXYLASE CARBOXYL TRANSFERASE SUBUNIT ALPHA, CHLOROPLASTIC"/>
    <property type="match status" value="1"/>
</dbReference>
<gene>
    <name evidence="10" type="primary">accA</name>
    <name evidence="13" type="ORF">OW763_13080</name>
</gene>
<comment type="function">
    <text evidence="10">Component of the acetyl coenzyme A carboxylase (ACC) complex. First, biotin carboxylase catalyzes the carboxylation of biotin on its carrier protein (BCCP) and then the CO(2) group is transferred by the carboxyltransferase to acetyl-CoA to form malonyl-CoA.</text>
</comment>
<sequence>MLEFEKKISELTKKIEDLKTFSKEKEVDLSFEINRLEKKLKEFKKKAYANLSSVDKLTIARMLERPTSFDYIERIFDSFIELHGDRYFKDDPSIIGGIAKFNGMPVTVIGQQKGRNIKENIKRNFGMPSPEGYRKALRLMKQAEKFKRPVICFVDTPGAFPGIGGEERGQGEAIAKNLMEMSNLRTPVISIVIGEGGSGGALALSVSDEIWMLENSVYSVVSPEGCASILWKDASQVKKAADAMKITAQDLKGYKIIDKIVKEPEGGAHKDIEQMASNIKTELLKIDFNKLLDNIDQTIENRYQKFRNIGEFIE</sequence>
<keyword evidence="8 10" id="KW-0275">Fatty acid biosynthesis</keyword>
<keyword evidence="2 10" id="KW-0444">Lipid biosynthesis</keyword>
<feature type="domain" description="CoA carboxyltransferase C-terminal" evidence="12">
    <location>
        <begin position="35"/>
        <end position="289"/>
    </location>
</feature>
<proteinExistence type="inferred from homology"/>
<dbReference type="InterPro" id="IPR029045">
    <property type="entry name" value="ClpP/crotonase-like_dom_sf"/>
</dbReference>
<dbReference type="NCBIfam" id="TIGR00513">
    <property type="entry name" value="accA"/>
    <property type="match status" value="1"/>
</dbReference>
<keyword evidence="13" id="KW-0436">Ligase</keyword>
<keyword evidence="5 10" id="KW-0276">Fatty acid metabolism</keyword>
<evidence type="ECO:0000256" key="10">
    <source>
        <dbReference type="HAMAP-Rule" id="MF_00823"/>
    </source>
</evidence>
<dbReference type="Proteomes" id="UP001078443">
    <property type="component" value="Unassembled WGS sequence"/>
</dbReference>
<comment type="similarity">
    <text evidence="10">Belongs to the AccA family.</text>
</comment>
<dbReference type="HAMAP" id="MF_00823">
    <property type="entry name" value="AcetylCoA_CT_alpha"/>
    <property type="match status" value="1"/>
</dbReference>
<keyword evidence="14" id="KW-1185">Reference proteome</keyword>
<dbReference type="GO" id="GO:0003989">
    <property type="term" value="F:acetyl-CoA carboxylase activity"/>
    <property type="evidence" value="ECO:0007669"/>
    <property type="project" value="UniProtKB-EC"/>
</dbReference>